<protein>
    <submittedName>
        <fullName evidence="2">Uncharacterized protein</fullName>
    </submittedName>
</protein>
<dbReference type="EMBL" id="BMFW01000005">
    <property type="protein sequence ID" value="GGH93748.1"/>
    <property type="molecule type" value="Genomic_DNA"/>
</dbReference>
<feature type="compositionally biased region" description="Low complexity" evidence="1">
    <location>
        <begin position="75"/>
        <end position="88"/>
    </location>
</feature>
<feature type="compositionally biased region" description="Basic and acidic residues" evidence="1">
    <location>
        <begin position="42"/>
        <end position="58"/>
    </location>
</feature>
<gene>
    <name evidence="2" type="ORF">GCM10007170_15340</name>
</gene>
<accession>A0ABQ2ALT6</accession>
<reference evidence="3" key="1">
    <citation type="journal article" date="2019" name="Int. J. Syst. Evol. Microbiol.">
        <title>The Global Catalogue of Microorganisms (GCM) 10K type strain sequencing project: providing services to taxonomists for standard genome sequencing and annotation.</title>
        <authorList>
            <consortium name="The Broad Institute Genomics Platform"/>
            <consortium name="The Broad Institute Genome Sequencing Center for Infectious Disease"/>
            <person name="Wu L."/>
            <person name="Ma J."/>
        </authorList>
    </citation>
    <scope>NUCLEOTIDE SEQUENCE [LARGE SCALE GENOMIC DNA]</scope>
    <source>
        <strain evidence="3">CGMCC 1.12778</strain>
    </source>
</reference>
<feature type="region of interest" description="Disordered" evidence="1">
    <location>
        <begin position="26"/>
        <end position="118"/>
    </location>
</feature>
<evidence type="ECO:0000256" key="1">
    <source>
        <dbReference type="SAM" id="MobiDB-lite"/>
    </source>
</evidence>
<organism evidence="2 3">
    <name type="scientific">Arthrobacter liuii</name>
    <dbReference type="NCBI Taxonomy" id="1476996"/>
    <lineage>
        <taxon>Bacteria</taxon>
        <taxon>Bacillati</taxon>
        <taxon>Actinomycetota</taxon>
        <taxon>Actinomycetes</taxon>
        <taxon>Micrococcales</taxon>
        <taxon>Micrococcaceae</taxon>
        <taxon>Arthrobacter</taxon>
    </lineage>
</organism>
<feature type="compositionally biased region" description="Low complexity" evidence="1">
    <location>
        <begin position="101"/>
        <end position="118"/>
    </location>
</feature>
<comment type="caution">
    <text evidence="2">The sequence shown here is derived from an EMBL/GenBank/DDBJ whole genome shotgun (WGS) entry which is preliminary data.</text>
</comment>
<proteinExistence type="predicted"/>
<keyword evidence="3" id="KW-1185">Reference proteome</keyword>
<feature type="compositionally biased region" description="Pro residues" evidence="1">
    <location>
        <begin position="89"/>
        <end position="100"/>
    </location>
</feature>
<sequence length="118" mass="12037">MSDYLFTGAYPRVLAGLSQGVNALLTPADGDAPPYGSTVEAAHGDHVHTDEPYLHPELEETSDSRGLSPEDEAWAQANPAPAPTEATPIPAPVDPAPAAEPAPDTTTAEGAPAPATTN</sequence>
<evidence type="ECO:0000313" key="2">
    <source>
        <dbReference type="EMBL" id="GGH93748.1"/>
    </source>
</evidence>
<name>A0ABQ2ALT6_9MICC</name>
<evidence type="ECO:0000313" key="3">
    <source>
        <dbReference type="Proteomes" id="UP000643279"/>
    </source>
</evidence>
<dbReference type="RefSeq" id="WP_188571037.1">
    <property type="nucleotide sequence ID" value="NZ_BMFW01000005.1"/>
</dbReference>
<dbReference type="Proteomes" id="UP000643279">
    <property type="component" value="Unassembled WGS sequence"/>
</dbReference>